<name>Q856S5_BPMCO</name>
<accession>Q856S5</accession>
<evidence type="ECO:0000313" key="3">
    <source>
        <dbReference type="Proteomes" id="UP000000964"/>
    </source>
</evidence>
<dbReference type="EMBL" id="AY129335">
    <property type="protein sequence ID" value="AAN01951.1"/>
    <property type="molecule type" value="Genomic_DNA"/>
</dbReference>
<organism evidence="2 3">
    <name type="scientific">Mycobacterium phage Corndog</name>
    <name type="common">Mycobacteriophage Corndog</name>
    <dbReference type="NCBI Taxonomy" id="205875"/>
    <lineage>
        <taxon>Viruses</taxon>
        <taxon>Duplodnaviria</taxon>
        <taxon>Heunggongvirae</taxon>
        <taxon>Uroviricota</taxon>
        <taxon>Caudoviricetes</taxon>
        <taxon>Corndogvirus</taxon>
    </lineage>
</organism>
<evidence type="ECO:0000313" key="2">
    <source>
        <dbReference type="EMBL" id="AAN01951.1"/>
    </source>
</evidence>
<dbReference type="KEGG" id="vg:1259498"/>
<feature type="region of interest" description="Disordered" evidence="1">
    <location>
        <begin position="1"/>
        <end position="30"/>
    </location>
</feature>
<proteinExistence type="predicted"/>
<dbReference type="Proteomes" id="UP000000964">
    <property type="component" value="Segment"/>
</dbReference>
<reference evidence="2 3" key="1">
    <citation type="journal article" date="2003" name="Cell">
        <title>Origins of highly mosaic mycobacteriophage genomes.</title>
        <authorList>
            <person name="Pedulla M.L."/>
            <person name="Ford M.E."/>
            <person name="Houtz J.M."/>
            <person name="Karthikeyan T."/>
            <person name="Wadsworth C."/>
            <person name="Lewis J.A."/>
            <person name="Jacobs-Sera D."/>
            <person name="Falbo J."/>
            <person name="Gross J."/>
            <person name="Pannunzio N.R."/>
            <person name="Brucker W."/>
            <person name="Kumar V."/>
            <person name="Kandasamy J."/>
            <person name="Keenan L."/>
            <person name="Bardarov S."/>
            <person name="Kriakov J."/>
            <person name="Lawrence J.G."/>
            <person name="Jacobs W.R. Jr."/>
            <person name="Hendrix R.W."/>
            <person name="Hatfull G.F."/>
        </authorList>
    </citation>
    <scope>NUCLEOTIDE SEQUENCE</scope>
</reference>
<keyword evidence="3" id="KW-1185">Reference proteome</keyword>
<sequence length="127" mass="13814">MVPTASGARAQASAPRVSLPAPAAVADKSNAQVEVKSKKVTFDTSLPRGTCATFMHEGERWIAYPQSKVSGVSVAMEHMLATIERIRDDAVRWMNAHPESAIQAARVVERTNRLDELAAEKVKVWTA</sequence>
<evidence type="ECO:0000256" key="1">
    <source>
        <dbReference type="SAM" id="MobiDB-lite"/>
    </source>
</evidence>
<gene>
    <name evidence="2" type="primary">19</name>
    <name evidence="2" type="ORF">PBI_CORNDOG_19</name>
</gene>
<dbReference type="RefSeq" id="NP_817870.1">
    <property type="nucleotide sequence ID" value="NC_004685.1"/>
</dbReference>
<protein>
    <submittedName>
        <fullName evidence="2">Uncharacterized protein</fullName>
    </submittedName>
</protein>
<organismHost>
    <name type="scientific">Mycolicibacterium smegmatis (strain ATCC 700084 / mc(2)155)</name>
    <name type="common">Mycobacterium smegmatis</name>
    <dbReference type="NCBI Taxonomy" id="246196"/>
</organismHost>